<dbReference type="OrthoDB" id="3552669at2759"/>
<feature type="region of interest" description="Disordered" evidence="1">
    <location>
        <begin position="1"/>
        <end position="20"/>
    </location>
</feature>
<gene>
    <name evidence="2" type="ORF">SBOR_6413</name>
</gene>
<keyword evidence="3" id="KW-1185">Reference proteome</keyword>
<name>W9C8X5_SCLBF</name>
<dbReference type="EMBL" id="AYSA01000335">
    <property type="protein sequence ID" value="ESZ93217.1"/>
    <property type="molecule type" value="Genomic_DNA"/>
</dbReference>
<protein>
    <submittedName>
        <fullName evidence="2">Uncharacterized protein</fullName>
    </submittedName>
</protein>
<accession>W9C8X5</accession>
<dbReference type="HOGENOM" id="CLU_555703_0_0_1"/>
<evidence type="ECO:0000256" key="1">
    <source>
        <dbReference type="SAM" id="MobiDB-lite"/>
    </source>
</evidence>
<evidence type="ECO:0000313" key="3">
    <source>
        <dbReference type="Proteomes" id="UP000019487"/>
    </source>
</evidence>
<organism evidence="2 3">
    <name type="scientific">Sclerotinia borealis (strain F-4128)</name>
    <dbReference type="NCBI Taxonomy" id="1432307"/>
    <lineage>
        <taxon>Eukaryota</taxon>
        <taxon>Fungi</taxon>
        <taxon>Dikarya</taxon>
        <taxon>Ascomycota</taxon>
        <taxon>Pezizomycotina</taxon>
        <taxon>Leotiomycetes</taxon>
        <taxon>Helotiales</taxon>
        <taxon>Sclerotiniaceae</taxon>
        <taxon>Sclerotinia</taxon>
    </lineage>
</organism>
<dbReference type="Proteomes" id="UP000019487">
    <property type="component" value="Unassembled WGS sequence"/>
</dbReference>
<evidence type="ECO:0000313" key="2">
    <source>
        <dbReference type="EMBL" id="ESZ93217.1"/>
    </source>
</evidence>
<proteinExistence type="predicted"/>
<sequence length="491" mass="55269">MSDIKDETMSPTTREIGGPQTLVKEERYAPRDALESCRTLAKALHLPKKNEDITSEKLHEETQVSMRQLHIDNKAAMKKVEDDRVRHDEAIEKVRKFWDKSSNGMPLAATPIPMFGIRFAAELAKIARNSEPIYALYLLNGELINRLKGPPRPGRRTDRCLMPSEFVKVSSVLTRKTLEKPWDGNDMTALNLRFNKIGMLGEANDEYTDLIPPQGEVIVSFEASSSLVQPKAALANLRKWRDLGIDLPNEATSPPVKCFMDKLIVHRSTVTRLGQADRDIIVPQDFDGENDTPQPYEPPMACKCPEVDVHENWYSTLNNGYIAKPQLANALDLTVRDVKHAELGERLEASRTPGALKYAPPDLLRIQSAVSLDVRESTRITKCGFVGGSDLLVHLPQMSSHLARSAVMYRHHNRECDNSNTGSFVYNCYFSVPQQMARKDLTLWRTISRQRLDGEFRLISIPLPMMEIRGNKSFGGCFTHGDLTEIIGAAF</sequence>
<reference evidence="2 3" key="1">
    <citation type="journal article" date="2014" name="Genome Announc.">
        <title>Draft genome sequence of Sclerotinia borealis, a psychrophilic plant pathogenic fungus.</title>
        <authorList>
            <person name="Mardanov A.V."/>
            <person name="Beletsky A.V."/>
            <person name="Kadnikov V.V."/>
            <person name="Ignatov A.N."/>
            <person name="Ravin N.V."/>
        </authorList>
    </citation>
    <scope>NUCLEOTIDE SEQUENCE [LARGE SCALE GENOMIC DNA]</scope>
    <source>
        <strain evidence="3">F-4157</strain>
    </source>
</reference>
<comment type="caution">
    <text evidence="2">The sequence shown here is derived from an EMBL/GenBank/DDBJ whole genome shotgun (WGS) entry which is preliminary data.</text>
</comment>
<dbReference type="AlphaFoldDB" id="W9C8X5"/>